<comment type="caution">
    <text evidence="1">The sequence shown here is derived from an EMBL/GenBank/DDBJ whole genome shotgun (WGS) entry which is preliminary data.</text>
</comment>
<gene>
    <name evidence="1" type="ORF">EVAR_12029_1</name>
</gene>
<keyword evidence="2" id="KW-1185">Reference proteome</keyword>
<reference evidence="1 2" key="1">
    <citation type="journal article" date="2019" name="Commun. Biol.">
        <title>The bagworm genome reveals a unique fibroin gene that provides high tensile strength.</title>
        <authorList>
            <person name="Kono N."/>
            <person name="Nakamura H."/>
            <person name="Ohtoshi R."/>
            <person name="Tomita M."/>
            <person name="Numata K."/>
            <person name="Arakawa K."/>
        </authorList>
    </citation>
    <scope>NUCLEOTIDE SEQUENCE [LARGE SCALE GENOMIC DNA]</scope>
</reference>
<dbReference type="Proteomes" id="UP000299102">
    <property type="component" value="Unassembled WGS sequence"/>
</dbReference>
<proteinExistence type="predicted"/>
<dbReference type="AlphaFoldDB" id="A0A4C1U586"/>
<evidence type="ECO:0000313" key="1">
    <source>
        <dbReference type="EMBL" id="GBP21428.1"/>
    </source>
</evidence>
<name>A0A4C1U586_EUMVA</name>
<evidence type="ECO:0000313" key="2">
    <source>
        <dbReference type="Proteomes" id="UP000299102"/>
    </source>
</evidence>
<sequence>MNVRRNFNRRAYLTTSQMARHSPVNTELSGGASDCLNYIVLGVECINSDAFNFRELRSVSENGAPPQPIVLYYGAEVDKHWGRPLKYRCPK</sequence>
<accession>A0A4C1U586</accession>
<dbReference type="EMBL" id="BGZK01000128">
    <property type="protein sequence ID" value="GBP21428.1"/>
    <property type="molecule type" value="Genomic_DNA"/>
</dbReference>
<organism evidence="1 2">
    <name type="scientific">Eumeta variegata</name>
    <name type="common">Bagworm moth</name>
    <name type="synonym">Eumeta japonica</name>
    <dbReference type="NCBI Taxonomy" id="151549"/>
    <lineage>
        <taxon>Eukaryota</taxon>
        <taxon>Metazoa</taxon>
        <taxon>Ecdysozoa</taxon>
        <taxon>Arthropoda</taxon>
        <taxon>Hexapoda</taxon>
        <taxon>Insecta</taxon>
        <taxon>Pterygota</taxon>
        <taxon>Neoptera</taxon>
        <taxon>Endopterygota</taxon>
        <taxon>Lepidoptera</taxon>
        <taxon>Glossata</taxon>
        <taxon>Ditrysia</taxon>
        <taxon>Tineoidea</taxon>
        <taxon>Psychidae</taxon>
        <taxon>Oiketicinae</taxon>
        <taxon>Eumeta</taxon>
    </lineage>
</organism>
<protein>
    <submittedName>
        <fullName evidence="1">Uncharacterized protein</fullName>
    </submittedName>
</protein>